<evidence type="ECO:0000256" key="1">
    <source>
        <dbReference type="SAM" id="MobiDB-lite"/>
    </source>
</evidence>
<dbReference type="EMBL" id="DF933819">
    <property type="protein sequence ID" value="GAM37256.1"/>
    <property type="molecule type" value="Genomic_DNA"/>
</dbReference>
<reference evidence="3" key="1">
    <citation type="journal article" date="2015" name="Genome Announc.">
        <title>Draft genome sequence of Talaromyces cellulolyticus strain Y-94, a source of lignocellulosic biomass-degrading enzymes.</title>
        <authorList>
            <person name="Fujii T."/>
            <person name="Koike H."/>
            <person name="Sawayama S."/>
            <person name="Yano S."/>
            <person name="Inoue H."/>
        </authorList>
    </citation>
    <scope>NUCLEOTIDE SEQUENCE [LARGE SCALE GENOMIC DNA]</scope>
    <source>
        <strain evidence="3">Y-94</strain>
    </source>
</reference>
<dbReference type="AlphaFoldDB" id="A0A0B8MY66"/>
<evidence type="ECO:0000313" key="2">
    <source>
        <dbReference type="EMBL" id="GAM37256.1"/>
    </source>
</evidence>
<keyword evidence="3" id="KW-1185">Reference proteome</keyword>
<name>A0A0B8MY66_TALPI</name>
<feature type="region of interest" description="Disordered" evidence="1">
    <location>
        <begin position="55"/>
        <end position="79"/>
    </location>
</feature>
<accession>A0A0B8MY66</accession>
<proteinExistence type="predicted"/>
<evidence type="ECO:0000313" key="3">
    <source>
        <dbReference type="Proteomes" id="UP000053095"/>
    </source>
</evidence>
<organism evidence="2 3">
    <name type="scientific">Talaromyces pinophilus</name>
    <name type="common">Penicillium pinophilum</name>
    <dbReference type="NCBI Taxonomy" id="128442"/>
    <lineage>
        <taxon>Eukaryota</taxon>
        <taxon>Fungi</taxon>
        <taxon>Dikarya</taxon>
        <taxon>Ascomycota</taxon>
        <taxon>Pezizomycotina</taxon>
        <taxon>Eurotiomycetes</taxon>
        <taxon>Eurotiomycetidae</taxon>
        <taxon>Eurotiales</taxon>
        <taxon>Trichocomaceae</taxon>
        <taxon>Talaromyces</taxon>
        <taxon>Talaromyces sect. Talaromyces</taxon>
    </lineage>
</organism>
<sequence>MSTQEIKGTLEIAPLTHAMRTPCLIVDAASKREYERGYVANLCKEIAYYEDQLHKSTTEKEPSQDPAPATLVQPNEQLHGSELPIRIGDAGSSRQNEGGSITSIAKLVAAAVTNKARGTYLMNLGNAVSEEQNQLDQCRLKMADYPTPEAAHNLLDT</sequence>
<gene>
    <name evidence="2" type="ORF">TCE0_023f07030</name>
</gene>
<dbReference type="Proteomes" id="UP000053095">
    <property type="component" value="Unassembled WGS sequence"/>
</dbReference>
<protein>
    <submittedName>
        <fullName evidence="2">Uncharacterized protein</fullName>
    </submittedName>
</protein>